<evidence type="ECO:0000256" key="2">
    <source>
        <dbReference type="ARBA" id="ARBA00004486"/>
    </source>
</evidence>
<dbReference type="FunFam" id="2.30.29.30:FF:000047">
    <property type="entry name" value="vasodilator-stimulated phosphoprotein isoform X2"/>
    <property type="match status" value="1"/>
</dbReference>
<keyword evidence="7" id="KW-0729">SH3-binding</keyword>
<keyword evidence="10" id="KW-0966">Cell projection</keyword>
<evidence type="ECO:0000256" key="8">
    <source>
        <dbReference type="ARBA" id="ARBA00023203"/>
    </source>
</evidence>
<evidence type="ECO:0000256" key="3">
    <source>
        <dbReference type="ARBA" id="ARBA00004510"/>
    </source>
</evidence>
<feature type="compositionally biased region" description="Basic and acidic residues" evidence="11">
    <location>
        <begin position="145"/>
        <end position="212"/>
    </location>
</feature>
<dbReference type="GO" id="GO:0070358">
    <property type="term" value="P:actin polymerization-dependent cell motility"/>
    <property type="evidence" value="ECO:0007669"/>
    <property type="project" value="TreeGrafter"/>
</dbReference>
<evidence type="ECO:0000256" key="5">
    <source>
        <dbReference type="ARBA" id="ARBA00022490"/>
    </source>
</evidence>
<feature type="region of interest" description="Disordered" evidence="11">
    <location>
        <begin position="139"/>
        <end position="266"/>
    </location>
</feature>
<keyword evidence="9" id="KW-0206">Cytoskeleton</keyword>
<keyword evidence="5" id="KW-0963">Cytoplasm</keyword>
<keyword evidence="8" id="KW-0009">Actin-binding</keyword>
<evidence type="ECO:0000256" key="7">
    <source>
        <dbReference type="ARBA" id="ARBA00023036"/>
    </source>
</evidence>
<name>A0A5C6NLP0_9TELE</name>
<gene>
    <name evidence="13" type="ORF">D4764_19G0001620</name>
</gene>
<evidence type="ECO:0000256" key="1">
    <source>
        <dbReference type="ARBA" id="ARBA00004245"/>
    </source>
</evidence>
<dbReference type="CDD" id="cd01207">
    <property type="entry name" value="EVH1_Ena_VASP-like"/>
    <property type="match status" value="1"/>
</dbReference>
<dbReference type="GO" id="GO:0008154">
    <property type="term" value="P:actin polymerization or depolymerization"/>
    <property type="evidence" value="ECO:0007669"/>
    <property type="project" value="TreeGrafter"/>
</dbReference>
<feature type="compositionally biased region" description="Basic residues" evidence="11">
    <location>
        <begin position="222"/>
        <end position="233"/>
    </location>
</feature>
<protein>
    <submittedName>
        <fullName evidence="13">Protein enabled-like protein</fullName>
    </submittedName>
</protein>
<dbReference type="PANTHER" id="PTHR11202:SF1">
    <property type="entry name" value="PROTEIN ENABLED HOMOLOG"/>
    <property type="match status" value="1"/>
</dbReference>
<reference evidence="13 14" key="1">
    <citation type="submission" date="2019-04" db="EMBL/GenBank/DDBJ databases">
        <title>Chromosome genome assembly for Takifugu flavidus.</title>
        <authorList>
            <person name="Xiao S."/>
        </authorList>
    </citation>
    <scope>NUCLEOTIDE SEQUENCE [LARGE SCALE GENOMIC DNA]</scope>
    <source>
        <strain evidence="13">HTHZ2018</strain>
        <tissue evidence="13">Muscle</tissue>
    </source>
</reference>
<dbReference type="GO" id="GO:0005856">
    <property type="term" value="C:cytoskeleton"/>
    <property type="evidence" value="ECO:0007669"/>
    <property type="project" value="UniProtKB-SubCell"/>
</dbReference>
<dbReference type="EMBL" id="RHFK02000011">
    <property type="protein sequence ID" value="TWW68364.1"/>
    <property type="molecule type" value="Genomic_DNA"/>
</dbReference>
<dbReference type="GO" id="GO:0005925">
    <property type="term" value="C:focal adhesion"/>
    <property type="evidence" value="ECO:0007669"/>
    <property type="project" value="UniProtKB-ARBA"/>
</dbReference>
<comment type="similarity">
    <text evidence="4">Belongs to the Ena/VASP family.</text>
</comment>
<organism evidence="13 14">
    <name type="scientific">Takifugu flavidus</name>
    <name type="common">sansaifugu</name>
    <dbReference type="NCBI Taxonomy" id="433684"/>
    <lineage>
        <taxon>Eukaryota</taxon>
        <taxon>Metazoa</taxon>
        <taxon>Chordata</taxon>
        <taxon>Craniata</taxon>
        <taxon>Vertebrata</taxon>
        <taxon>Euteleostomi</taxon>
        <taxon>Actinopterygii</taxon>
        <taxon>Neopterygii</taxon>
        <taxon>Teleostei</taxon>
        <taxon>Neoteleostei</taxon>
        <taxon>Acanthomorphata</taxon>
        <taxon>Eupercaria</taxon>
        <taxon>Tetraodontiformes</taxon>
        <taxon>Tetradontoidea</taxon>
        <taxon>Tetraodontidae</taxon>
        <taxon>Takifugu</taxon>
    </lineage>
</organism>
<dbReference type="AlphaFoldDB" id="A0A5C6NLP0"/>
<dbReference type="PROSITE" id="PS50229">
    <property type="entry name" value="WH1"/>
    <property type="match status" value="1"/>
</dbReference>
<evidence type="ECO:0000313" key="13">
    <source>
        <dbReference type="EMBL" id="TWW68364.1"/>
    </source>
</evidence>
<evidence type="ECO:0000256" key="6">
    <source>
        <dbReference type="ARBA" id="ARBA00022553"/>
    </source>
</evidence>
<dbReference type="GO" id="GO:0030027">
    <property type="term" value="C:lamellipodium"/>
    <property type="evidence" value="ECO:0007669"/>
    <property type="project" value="UniProtKB-SubCell"/>
</dbReference>
<dbReference type="InterPro" id="IPR000697">
    <property type="entry name" value="WH1/EVH1_dom"/>
</dbReference>
<feature type="domain" description="WH1" evidence="12">
    <location>
        <begin position="6"/>
        <end position="119"/>
    </location>
</feature>
<evidence type="ECO:0000256" key="9">
    <source>
        <dbReference type="ARBA" id="ARBA00023212"/>
    </source>
</evidence>
<comment type="caution">
    <text evidence="13">The sequence shown here is derived from an EMBL/GenBank/DDBJ whole genome shotgun (WGS) entry which is preliminary data.</text>
</comment>
<dbReference type="GO" id="GO:0003779">
    <property type="term" value="F:actin binding"/>
    <property type="evidence" value="ECO:0007669"/>
    <property type="project" value="UniProtKB-KW"/>
</dbReference>
<dbReference type="Proteomes" id="UP000324091">
    <property type="component" value="Chromosome 19"/>
</dbReference>
<dbReference type="GO" id="GO:0007411">
    <property type="term" value="P:axon guidance"/>
    <property type="evidence" value="ECO:0007669"/>
    <property type="project" value="TreeGrafter"/>
</dbReference>
<dbReference type="SMART" id="SM00461">
    <property type="entry name" value="WH1"/>
    <property type="match status" value="1"/>
</dbReference>
<dbReference type="GO" id="GO:0005522">
    <property type="term" value="F:profilin binding"/>
    <property type="evidence" value="ECO:0007669"/>
    <property type="project" value="TreeGrafter"/>
</dbReference>
<evidence type="ECO:0000256" key="10">
    <source>
        <dbReference type="ARBA" id="ARBA00023273"/>
    </source>
</evidence>
<keyword evidence="6" id="KW-0597">Phosphoprotein</keyword>
<accession>A0A5C6NLP0</accession>
<comment type="subcellular location">
    <subcellularLocation>
        <location evidence="2">Cell projection</location>
        <location evidence="2">Filopodium</location>
    </subcellularLocation>
    <subcellularLocation>
        <location evidence="3">Cell projection</location>
        <location evidence="3">Lamellipodium</location>
    </subcellularLocation>
    <subcellularLocation>
        <location evidence="1">Cytoplasm</location>
        <location evidence="1">Cytoskeleton</location>
    </subcellularLocation>
</comment>
<sequence length="266" mass="30476">MIFLPLEQKSEQSICQARAAVMVYDDANKKWVPAGGSTGFSRVHIYHHTGNNAFRVVGRKIQDHQVVINCAIPKGLKYNQATLTFHQWRDARQVYGLNFGSKEDANVFASAMMHALEVLNSHDTGPTLPRQGLQVVNGPSQEEVELQRRQHQEVQKQKEMERELQEKEAQAERERQEQQELMMERERVENEQMEREKLEQQDREQQDWERGRRSSNVGKDGHVHRIAWSRLHKSPQTPGANSPKPKPGLPEPSSVTAVLGPVSNHL</sequence>
<dbReference type="Gene3D" id="2.30.29.30">
    <property type="entry name" value="Pleckstrin-homology domain (PH domain)/Phosphotyrosine-binding domain (PTB)"/>
    <property type="match status" value="1"/>
</dbReference>
<keyword evidence="14" id="KW-1185">Reference proteome</keyword>
<dbReference type="GO" id="GO:0030175">
    <property type="term" value="C:filopodium"/>
    <property type="evidence" value="ECO:0007669"/>
    <property type="project" value="UniProtKB-SubCell"/>
</dbReference>
<dbReference type="Pfam" id="PF00568">
    <property type="entry name" value="WH1"/>
    <property type="match status" value="1"/>
</dbReference>
<dbReference type="PANTHER" id="PTHR11202">
    <property type="entry name" value="SPROUTY-RELATED, EVH1 DOMAIN-CONTAINING PROTEIN FAMILY MEMBER"/>
    <property type="match status" value="1"/>
</dbReference>
<evidence type="ECO:0000313" key="14">
    <source>
        <dbReference type="Proteomes" id="UP000324091"/>
    </source>
</evidence>
<dbReference type="SUPFAM" id="SSF50729">
    <property type="entry name" value="PH domain-like"/>
    <property type="match status" value="1"/>
</dbReference>
<dbReference type="GO" id="GO:0017124">
    <property type="term" value="F:SH3 domain binding"/>
    <property type="evidence" value="ECO:0007669"/>
    <property type="project" value="UniProtKB-KW"/>
</dbReference>
<dbReference type="GO" id="GO:0005829">
    <property type="term" value="C:cytosol"/>
    <property type="evidence" value="ECO:0007669"/>
    <property type="project" value="UniProtKB-ARBA"/>
</dbReference>
<evidence type="ECO:0000256" key="4">
    <source>
        <dbReference type="ARBA" id="ARBA00009785"/>
    </source>
</evidence>
<dbReference type="InterPro" id="IPR011993">
    <property type="entry name" value="PH-like_dom_sf"/>
</dbReference>
<evidence type="ECO:0000259" key="12">
    <source>
        <dbReference type="PROSITE" id="PS50229"/>
    </source>
</evidence>
<evidence type="ECO:0000256" key="11">
    <source>
        <dbReference type="SAM" id="MobiDB-lite"/>
    </source>
</evidence>
<proteinExistence type="inferred from homology"/>